<dbReference type="InterPro" id="IPR002823">
    <property type="entry name" value="DUF112_TM"/>
</dbReference>
<dbReference type="PANTHER" id="PTHR35342:SF5">
    <property type="entry name" value="TRICARBOXYLIC TRANSPORT PROTEIN"/>
    <property type="match status" value="1"/>
</dbReference>
<gene>
    <name evidence="1" type="ORF">IJ22_00220</name>
</gene>
<dbReference type="RefSeq" id="WP_062406285.1">
    <property type="nucleotide sequence ID" value="NZ_CP013652.1"/>
</dbReference>
<dbReference type="KEGG" id="pnp:IJ22_00220"/>
<dbReference type="AlphaFoldDB" id="A0A0U2W1L2"/>
<name>A0A0U2W1L2_9BACL</name>
<dbReference type="OrthoDB" id="9781349at2"/>
<dbReference type="PATRIC" id="fig|162209.4.peg.14"/>
<proteinExistence type="predicted"/>
<reference evidence="2" key="1">
    <citation type="submission" date="2015-12" db="EMBL/GenBank/DDBJ databases">
        <title>Complete genome sequences of two moderately thermophilic Paenibacillus species.</title>
        <authorList>
            <person name="Butler R.III."/>
            <person name="Wang J."/>
            <person name="Stark B.C."/>
            <person name="Pombert J.-F."/>
        </authorList>
    </citation>
    <scope>NUCLEOTIDE SEQUENCE [LARGE SCALE GENOMIC DNA]</scope>
    <source>
        <strain evidence="2">32O-Y</strain>
    </source>
</reference>
<sequence length="501" mass="52766">MDSLMQLLQGFETALTWSNLLYCLLGVTIGMLVGVLPGLGPTTGTAILLPVTFSMEPVSAIIMLAGIYYGAMYGGTITSVLINTPGEAASVITCLDGHPLAKQGRAGTALGVAGIGSFIGGTVSIIGLVVIGPPLAQFALRFGPPEFFALMLLGLITVVGLMGKSIVKGIISALLGLCLALIGMDVVSGAIRFTFDEPNLMNGIDFVIISMGLFGLSEIMIGMENITKLEAPPKVKGLLPRRDEWRRTLSAIGRGTGLGFLVGLVPGSNSVIPAILSYSLEKKMAKDPSRFGKGAIEGVAGPETANNSYSGAALIPLFTLGIPSSPTIAVLFGAFIMHGLTPGPTLFQNNPDVVWGIIASMFIGNLILLVLNLPLAGMWAKIALIPAKLLYPIIFAVAILGAFSVNNSLFDVWVMLIFGVLGYFMKKLDIPMAPIVLTFVLGQLLESSLLQSMILFEGSFLGFFSRPISLVLLSISFIILIFSVYAGIKNKKGMLASDVEM</sequence>
<evidence type="ECO:0000313" key="2">
    <source>
        <dbReference type="Proteomes" id="UP000061660"/>
    </source>
</evidence>
<dbReference type="Proteomes" id="UP000061660">
    <property type="component" value="Chromosome"/>
</dbReference>
<keyword evidence="2" id="KW-1185">Reference proteome</keyword>
<dbReference type="STRING" id="162209.IJ22_00220"/>
<evidence type="ECO:0000313" key="1">
    <source>
        <dbReference type="EMBL" id="ALS20414.1"/>
    </source>
</evidence>
<dbReference type="EMBL" id="CP013652">
    <property type="protein sequence ID" value="ALS20414.1"/>
    <property type="molecule type" value="Genomic_DNA"/>
</dbReference>
<dbReference type="PANTHER" id="PTHR35342">
    <property type="entry name" value="TRICARBOXYLIC TRANSPORT PROTEIN"/>
    <property type="match status" value="1"/>
</dbReference>
<protein>
    <submittedName>
        <fullName evidence="1">Transporter</fullName>
    </submittedName>
</protein>
<accession>A0A0U2W1L2</accession>
<organism evidence="1 2">
    <name type="scientific">Paenibacillus naphthalenovorans</name>
    <dbReference type="NCBI Taxonomy" id="162209"/>
    <lineage>
        <taxon>Bacteria</taxon>
        <taxon>Bacillati</taxon>
        <taxon>Bacillota</taxon>
        <taxon>Bacilli</taxon>
        <taxon>Bacillales</taxon>
        <taxon>Paenibacillaceae</taxon>
        <taxon>Paenibacillus</taxon>
    </lineage>
</organism>
<dbReference type="Pfam" id="PF01970">
    <property type="entry name" value="TctA"/>
    <property type="match status" value="1"/>
</dbReference>
<reference evidence="1 2" key="2">
    <citation type="journal article" date="2016" name="Genome Announc.">
        <title>Complete Genome Sequences of Two Interactive Moderate Thermophiles, Paenibacillus napthalenovorans 32O-Y and Paenibacillus sp. 32O-W.</title>
        <authorList>
            <person name="Butler R.R.III."/>
            <person name="Wang J."/>
            <person name="Stark B.C."/>
            <person name="Pombert J.F."/>
        </authorList>
    </citation>
    <scope>NUCLEOTIDE SEQUENCE [LARGE SCALE GENOMIC DNA]</scope>
    <source>
        <strain evidence="1 2">32O-Y</strain>
    </source>
</reference>